<evidence type="ECO:0000313" key="3">
    <source>
        <dbReference type="Proteomes" id="UP000186230"/>
    </source>
</evidence>
<keyword evidence="3" id="KW-1185">Reference proteome</keyword>
<dbReference type="InterPro" id="IPR050312">
    <property type="entry name" value="IolE/XylAMocC-like"/>
</dbReference>
<evidence type="ECO:0000259" key="1">
    <source>
        <dbReference type="Pfam" id="PF01261"/>
    </source>
</evidence>
<dbReference type="RefSeq" id="WP_158091648.1">
    <property type="nucleotide sequence ID" value="NZ_AMRU01000020.1"/>
</dbReference>
<dbReference type="InterPro" id="IPR036237">
    <property type="entry name" value="Xyl_isomerase-like_sf"/>
</dbReference>
<evidence type="ECO:0000313" key="2">
    <source>
        <dbReference type="EMBL" id="APU67664.1"/>
    </source>
</evidence>
<sequence>MKTTGLALFSCAVIPDLKDFPFRKKLGIQLYSLRDIINKQPEAVLENLAQIGFTEIETYGLTDGKMYGLTPGKLQQIFKKNYLKSPSGHYGLEKMLAGDFEELKEVIAVAKTLEQEYITVPSIPENLRQTAADYKTIARRLNRAGELCKEADLKIAYHNHDFEFDKLGNSEYNGYEILLQHTNQELVKFEMDVYWVVRSGLDPINVLEQFPGRFDLLHIKDMDKTNQDLNTEIGNGSIDYQEILKRISNKSSWHYIIEQENFNKDYYASLKQSADYLAKII</sequence>
<dbReference type="AlphaFoldDB" id="A0A1L7I377"/>
<gene>
    <name evidence="2" type="ORF">GRFL_0940</name>
</gene>
<dbReference type="PANTHER" id="PTHR12110">
    <property type="entry name" value="HYDROXYPYRUVATE ISOMERASE"/>
    <property type="match status" value="1"/>
</dbReference>
<feature type="domain" description="Xylose isomerase-like TIM barrel" evidence="1">
    <location>
        <begin position="46"/>
        <end position="278"/>
    </location>
</feature>
<organism evidence="2 3">
    <name type="scientific">Christiangramia flava JLT2011</name>
    <dbReference type="NCBI Taxonomy" id="1229726"/>
    <lineage>
        <taxon>Bacteria</taxon>
        <taxon>Pseudomonadati</taxon>
        <taxon>Bacteroidota</taxon>
        <taxon>Flavobacteriia</taxon>
        <taxon>Flavobacteriales</taxon>
        <taxon>Flavobacteriaceae</taxon>
        <taxon>Christiangramia</taxon>
    </lineage>
</organism>
<reference evidence="2 3" key="1">
    <citation type="submission" date="2016-07" db="EMBL/GenBank/DDBJ databases">
        <title>Multi-omics approach to identify versatile polysaccharide utilization systems of a marine flavobacterium Gramella flava.</title>
        <authorList>
            <person name="Tang K."/>
        </authorList>
    </citation>
    <scope>NUCLEOTIDE SEQUENCE [LARGE SCALE GENOMIC DNA]</scope>
    <source>
        <strain evidence="2 3">JLT2011</strain>
    </source>
</reference>
<keyword evidence="2" id="KW-0413">Isomerase</keyword>
<dbReference type="EMBL" id="CP016359">
    <property type="protein sequence ID" value="APU67664.1"/>
    <property type="molecule type" value="Genomic_DNA"/>
</dbReference>
<name>A0A1L7I377_9FLAO</name>
<dbReference type="KEGG" id="gfl:GRFL_0940"/>
<protein>
    <submittedName>
        <fullName evidence="2">Sugar phosphate isomerases/epimerases</fullName>
    </submittedName>
</protein>
<dbReference type="SUPFAM" id="SSF51658">
    <property type="entry name" value="Xylose isomerase-like"/>
    <property type="match status" value="1"/>
</dbReference>
<dbReference type="PANTHER" id="PTHR12110:SF41">
    <property type="entry name" value="INOSOSE DEHYDRATASE"/>
    <property type="match status" value="1"/>
</dbReference>
<proteinExistence type="predicted"/>
<dbReference type="Proteomes" id="UP000186230">
    <property type="component" value="Chromosome"/>
</dbReference>
<accession>A0A1L7I377</accession>
<dbReference type="InterPro" id="IPR013022">
    <property type="entry name" value="Xyl_isomerase-like_TIM-brl"/>
</dbReference>
<dbReference type="STRING" id="1229726.GRFL_0940"/>
<dbReference type="Pfam" id="PF01261">
    <property type="entry name" value="AP_endonuc_2"/>
    <property type="match status" value="1"/>
</dbReference>
<dbReference type="GO" id="GO:0016853">
    <property type="term" value="F:isomerase activity"/>
    <property type="evidence" value="ECO:0007669"/>
    <property type="project" value="UniProtKB-KW"/>
</dbReference>
<dbReference type="Gene3D" id="3.20.20.150">
    <property type="entry name" value="Divalent-metal-dependent TIM barrel enzymes"/>
    <property type="match status" value="1"/>
</dbReference>